<dbReference type="SMART" id="SM00837">
    <property type="entry name" value="DPBB_1"/>
    <property type="match status" value="1"/>
</dbReference>
<feature type="signal peptide" evidence="4">
    <location>
        <begin position="1"/>
        <end position="29"/>
    </location>
</feature>
<dbReference type="InterPro" id="IPR036908">
    <property type="entry name" value="RlpA-like_sf"/>
</dbReference>
<organism evidence="7 8">
    <name type="scientific">Cicer arietinum</name>
    <name type="common">Chickpea</name>
    <name type="synonym">Garbanzo</name>
    <dbReference type="NCBI Taxonomy" id="3827"/>
    <lineage>
        <taxon>Eukaryota</taxon>
        <taxon>Viridiplantae</taxon>
        <taxon>Streptophyta</taxon>
        <taxon>Embryophyta</taxon>
        <taxon>Tracheophyta</taxon>
        <taxon>Spermatophyta</taxon>
        <taxon>Magnoliopsida</taxon>
        <taxon>eudicotyledons</taxon>
        <taxon>Gunneridae</taxon>
        <taxon>Pentapetalae</taxon>
        <taxon>rosids</taxon>
        <taxon>fabids</taxon>
        <taxon>Fabales</taxon>
        <taxon>Fabaceae</taxon>
        <taxon>Papilionoideae</taxon>
        <taxon>50 kb inversion clade</taxon>
        <taxon>NPAAA clade</taxon>
        <taxon>Hologalegina</taxon>
        <taxon>IRL clade</taxon>
        <taxon>Cicereae</taxon>
        <taxon>Cicer</taxon>
    </lineage>
</organism>
<dbReference type="PaxDb" id="3827-XP_004516292.1"/>
<accession>A0A1S2Z789</accession>
<feature type="domain" description="Expansin-like EG45" evidence="5">
    <location>
        <begin position="63"/>
        <end position="173"/>
    </location>
</feature>
<dbReference type="InterPro" id="IPR007118">
    <property type="entry name" value="Expan_Lol_pI"/>
</dbReference>
<dbReference type="SUPFAM" id="SSF49590">
    <property type="entry name" value="PHL pollen allergen"/>
    <property type="match status" value="1"/>
</dbReference>
<evidence type="ECO:0000256" key="1">
    <source>
        <dbReference type="ARBA" id="ARBA00004613"/>
    </source>
</evidence>
<dbReference type="CDD" id="cd22275">
    <property type="entry name" value="DPBB_EXPB_N"/>
    <property type="match status" value="1"/>
</dbReference>
<evidence type="ECO:0000256" key="4">
    <source>
        <dbReference type="SAM" id="SignalP"/>
    </source>
</evidence>
<dbReference type="eggNOG" id="ENOG502S9SU">
    <property type="taxonomic scope" value="Eukaryota"/>
</dbReference>
<name>A0A1S2Z789_CICAR</name>
<evidence type="ECO:0000259" key="6">
    <source>
        <dbReference type="PROSITE" id="PS50843"/>
    </source>
</evidence>
<evidence type="ECO:0000313" key="9">
    <source>
        <dbReference type="RefSeq" id="XP_027186906.1"/>
    </source>
</evidence>
<dbReference type="GeneID" id="101502865"/>
<keyword evidence="2" id="KW-0964">Secreted</keyword>
<dbReference type="InterPro" id="IPR007117">
    <property type="entry name" value="Expansin_CBD"/>
</dbReference>
<sequence length="273" mass="29015">MAHTLKCAFSHILILVGSLSILLVTPSSCFSPNKVVNVTSSNSNWSPSVATWYGPPTGDGSEGGACGYGNAVGQPPLSSMISAGSPLIYQSGKGCGSCYEVKCIGNPACSGNPVTVTITDECPGTCGSDSPYHFDLSGRAFGAMANSGQDGNLRKVGKIVVQHRRVPCIYNGVSIAFHVDPKSNPYYFATAVEYENGDGDLKTVELMEAFGNTWVTMQQSYGAVWKYNKQSLLRAPFSIRLTTIESGKIFVAKNVIPAGWKPGQTYRALGNFI</sequence>
<dbReference type="KEGG" id="cam:101502865"/>
<dbReference type="OrthoDB" id="406505at2759"/>
<dbReference type="Gene3D" id="2.60.40.760">
    <property type="entry name" value="Expansin, cellulose-binding-like domain"/>
    <property type="match status" value="1"/>
</dbReference>
<feature type="domain" description="Expansin-like CBD" evidence="6">
    <location>
        <begin position="186"/>
        <end position="268"/>
    </location>
</feature>
<dbReference type="Pfam" id="PF01357">
    <property type="entry name" value="Expansin_C"/>
    <property type="match status" value="1"/>
</dbReference>
<dbReference type="PROSITE" id="PS50842">
    <property type="entry name" value="EXPANSIN_EG45"/>
    <property type="match status" value="1"/>
</dbReference>
<dbReference type="Gene3D" id="2.40.40.10">
    <property type="entry name" value="RlpA-like domain"/>
    <property type="match status" value="1"/>
</dbReference>
<proteinExistence type="inferred from homology"/>
<dbReference type="Proteomes" id="UP000087171">
    <property type="component" value="Unplaced"/>
</dbReference>
<dbReference type="PROSITE" id="PS50843">
    <property type="entry name" value="EXPANSIN_CBD"/>
    <property type="match status" value="1"/>
</dbReference>
<gene>
    <name evidence="8 9" type="primary">LOC101502865</name>
</gene>
<dbReference type="GO" id="GO:0005576">
    <property type="term" value="C:extracellular region"/>
    <property type="evidence" value="ECO:0007669"/>
    <property type="project" value="UniProtKB-SubCell"/>
</dbReference>
<dbReference type="AlphaFoldDB" id="A0A1S2Z789"/>
<dbReference type="PRINTS" id="PR01225">
    <property type="entry name" value="EXPANSNFAMLY"/>
</dbReference>
<comment type="similarity">
    <text evidence="3">Belongs to the expansin family.</text>
</comment>
<dbReference type="RefSeq" id="XP_004516292.1">
    <property type="nucleotide sequence ID" value="XM_004516235.3"/>
</dbReference>
<dbReference type="STRING" id="3827.A0A1S2Z789"/>
<dbReference type="InterPro" id="IPR009009">
    <property type="entry name" value="RlpA-like_DPBB"/>
</dbReference>
<dbReference type="InterPro" id="IPR005795">
    <property type="entry name" value="LolPI"/>
</dbReference>
<dbReference type="SUPFAM" id="SSF50685">
    <property type="entry name" value="Barwin-like endoglucanases"/>
    <property type="match status" value="1"/>
</dbReference>
<dbReference type="PANTHER" id="PTHR31692:SF129">
    <property type="entry name" value="EXPANSIN-LIKE PROTEIN B1"/>
    <property type="match status" value="1"/>
</dbReference>
<dbReference type="Pfam" id="PF03330">
    <property type="entry name" value="DPBB_1"/>
    <property type="match status" value="1"/>
</dbReference>
<protein>
    <submittedName>
        <fullName evidence="8">Expansin-B15-like isoform X1</fullName>
    </submittedName>
    <submittedName>
        <fullName evidence="9">Expansin-B15-like isoform X2</fullName>
    </submittedName>
</protein>
<evidence type="ECO:0000256" key="2">
    <source>
        <dbReference type="ARBA" id="ARBA00022525"/>
    </source>
</evidence>
<evidence type="ECO:0000313" key="7">
    <source>
        <dbReference type="Proteomes" id="UP000087171"/>
    </source>
</evidence>
<dbReference type="InterPro" id="IPR007112">
    <property type="entry name" value="Expansin/allergen_DPBB_dom"/>
</dbReference>
<evidence type="ECO:0000313" key="8">
    <source>
        <dbReference type="RefSeq" id="XP_004516292.1"/>
    </source>
</evidence>
<dbReference type="RefSeq" id="XP_027186906.1">
    <property type="nucleotide sequence ID" value="XM_027331105.1"/>
</dbReference>
<dbReference type="InterPro" id="IPR036749">
    <property type="entry name" value="Expansin_CBD_sf"/>
</dbReference>
<evidence type="ECO:0000256" key="3">
    <source>
        <dbReference type="RuleBase" id="RU003460"/>
    </source>
</evidence>
<dbReference type="PRINTS" id="PR00829">
    <property type="entry name" value="LOLP1ALLERGN"/>
</dbReference>
<reference evidence="8 9" key="1">
    <citation type="submission" date="2025-04" db="UniProtKB">
        <authorList>
            <consortium name="RefSeq"/>
        </authorList>
    </citation>
    <scope>IDENTIFICATION</scope>
    <source>
        <tissue evidence="8 9">Etiolated seedlings</tissue>
    </source>
</reference>
<keyword evidence="4" id="KW-0732">Signal</keyword>
<evidence type="ECO:0000259" key="5">
    <source>
        <dbReference type="PROSITE" id="PS50842"/>
    </source>
</evidence>
<keyword evidence="7" id="KW-1185">Reference proteome</keyword>
<feature type="chain" id="PRO_5044564928" evidence="4">
    <location>
        <begin position="30"/>
        <end position="273"/>
    </location>
</feature>
<dbReference type="PANTHER" id="PTHR31692">
    <property type="entry name" value="EXPANSIN-B3"/>
    <property type="match status" value="1"/>
</dbReference>
<dbReference type="GO" id="GO:0009653">
    <property type="term" value="P:anatomical structure morphogenesis"/>
    <property type="evidence" value="ECO:0007669"/>
    <property type="project" value="UniProtKB-ARBA"/>
</dbReference>
<comment type="subcellular location">
    <subcellularLocation>
        <location evidence="1">Secreted</location>
    </subcellularLocation>
</comment>